<feature type="domain" description="HD-CE" evidence="5">
    <location>
        <begin position="37"/>
        <end position="227"/>
    </location>
</feature>
<evidence type="ECO:0000256" key="3">
    <source>
        <dbReference type="ARBA" id="ARBA00022840"/>
    </source>
</evidence>
<dbReference type="STRING" id="376686.Fjoh_2572"/>
<dbReference type="Gene3D" id="3.30.565.10">
    <property type="entry name" value="Histidine kinase-like ATPase, C-terminal domain"/>
    <property type="match status" value="1"/>
</dbReference>
<keyword evidence="3" id="KW-0067">ATP-binding</keyword>
<dbReference type="Pfam" id="PF24391">
    <property type="entry name" value="HD-CE"/>
    <property type="match status" value="1"/>
</dbReference>
<evidence type="ECO:0000259" key="5">
    <source>
        <dbReference type="Pfam" id="PF24391"/>
    </source>
</evidence>
<evidence type="ECO:0000256" key="1">
    <source>
        <dbReference type="ARBA" id="ARBA00008239"/>
    </source>
</evidence>
<name>A5FGS4_FLAJ1</name>
<dbReference type="GeneID" id="31765481"/>
<gene>
    <name evidence="6" type="ordered locus">Fjoh_2572</name>
</gene>
<reference evidence="6 7" key="1">
    <citation type="journal article" date="2009" name="Appl. Environ. Microbiol.">
        <title>Novel features of the polysaccharide-digesting gliding bacterium Flavobacterium johnsoniae as revealed by genome sequence analysis.</title>
        <authorList>
            <person name="McBride M.J."/>
            <person name="Xie G."/>
            <person name="Martens E.C."/>
            <person name="Lapidus A."/>
            <person name="Henrissat B."/>
            <person name="Rhodes R.G."/>
            <person name="Goltsman E."/>
            <person name="Wang W."/>
            <person name="Xu J."/>
            <person name="Hunnicutt D.W."/>
            <person name="Staroscik A.M."/>
            <person name="Hoover T.R."/>
            <person name="Cheng Y.Q."/>
            <person name="Stein J.L."/>
        </authorList>
    </citation>
    <scope>NUCLEOTIDE SEQUENCE [LARGE SCALE GENOMIC DNA]</scope>
    <source>
        <strain evidence="7">ATCC 17061 / DSM 2064 / JCM 8514 / BCRC 14874 / CCUG 350202 / NBRC 14942 / NCIMB 11054 / UW101</strain>
    </source>
</reference>
<dbReference type="eggNOG" id="COG0326">
    <property type="taxonomic scope" value="Bacteria"/>
</dbReference>
<sequence length="881" mass="104618">MNRLELKLRELNPHLFGKLNDTREEVKLLLNQYIKNFPDYTDHSIHHTEKVFEIVSEVLTDEEIENLNEDEIYILSMASYLHDIGMCIPEEKIGEIADTEELVKERKLHPEISREKYLRDHHHTLSKKFILEEWENLKIPNEKYAEAIALVSEGHRVVDIGNPDIYKPKYTVKSGRSFVCLPYLSAVLRIADELDITNIRTPGLLTKYYMPDNEKSVLEWNKHIANTLMFISENFVQFEVKCSNHSMLAALEEQFNKIAIVINYCQKVIRNISNTEQRRFSLKLEQIKNDVKYIDFDPKGIKYSFDVDNVINAFVGENLYNDKLTSLRELIQNSIDTCRYKKVLNPTYTPEIKLFIEKNKIKIEDNGLGMDEFIIKNYFGKLCSSFYQQESVKKDYDAIGQFGVGVFSYFLMADFIDIETKTERSETLRFRLDKDPKNYFHFFNKFDRKASGTSIILNLKKEYENYSSKDYFDYIKDKFRYIEFPIIIDCEGEIVEIKKQDYTEKRVKEKITESLKYQYKSFSDKIEVFDYDFSNQSYEGAISFFYFNDYSFNKIYYLMNDDFINKTTRGNEINLSQKGVLVSKVYDHINFNDIFCNINLKEKLALQISRNNFSNDIEIYGLLNEVINNLSIAFFKKLNNENTGEQLAKISYNFIEKNYTNFRKEIYPYFYLKLNNTENAYEFVNYKQFIDKKLISFIISYNEENTIFINSKISDQFIVEYYLENSEEDYYLARGSMSLLNKNNYIENLIKEDDFYYIEMIKSVENKDDMDFIQHFSFMNTKNIDSINLKLNKLLKYSNSNFSTYENEINKSHPFVKSIFMYKESDLNPTSKNLIDEIFQLIESFDVEEDKGEDFSAIKVIEKELKKNIIIDYELTLNDFM</sequence>
<dbReference type="GO" id="GO:0005524">
    <property type="term" value="F:ATP binding"/>
    <property type="evidence" value="ECO:0007669"/>
    <property type="project" value="UniProtKB-KW"/>
</dbReference>
<accession>A5FGS4</accession>
<dbReference type="RefSeq" id="WP_012024638.1">
    <property type="nucleotide sequence ID" value="NC_009441.1"/>
</dbReference>
<dbReference type="EMBL" id="CP000685">
    <property type="protein sequence ID" value="ABQ05599.1"/>
    <property type="molecule type" value="Genomic_DNA"/>
</dbReference>
<dbReference type="AlphaFoldDB" id="A5FGS4"/>
<evidence type="ECO:0000256" key="2">
    <source>
        <dbReference type="ARBA" id="ARBA00022741"/>
    </source>
</evidence>
<evidence type="ECO:0000313" key="7">
    <source>
        <dbReference type="Proteomes" id="UP000006694"/>
    </source>
</evidence>
<dbReference type="GO" id="GO:0016887">
    <property type="term" value="F:ATP hydrolysis activity"/>
    <property type="evidence" value="ECO:0007669"/>
    <property type="project" value="InterPro"/>
</dbReference>
<dbReference type="InterPro" id="IPR003607">
    <property type="entry name" value="HD/PDEase_dom"/>
</dbReference>
<dbReference type="SUPFAM" id="SSF55874">
    <property type="entry name" value="ATPase domain of HSP90 chaperone/DNA topoisomerase II/histidine kinase"/>
    <property type="match status" value="1"/>
</dbReference>
<evidence type="ECO:0000256" key="4">
    <source>
        <dbReference type="ARBA" id="ARBA00023186"/>
    </source>
</evidence>
<dbReference type="HOGENOM" id="CLU_303418_0_0_10"/>
<dbReference type="SUPFAM" id="SSF109604">
    <property type="entry name" value="HD-domain/PDEase-like"/>
    <property type="match status" value="1"/>
</dbReference>
<keyword evidence="7" id="KW-1185">Reference proteome</keyword>
<keyword evidence="2" id="KW-0547">Nucleotide-binding</keyword>
<dbReference type="InterPro" id="IPR001404">
    <property type="entry name" value="Hsp90_fam"/>
</dbReference>
<evidence type="ECO:0000313" key="6">
    <source>
        <dbReference type="EMBL" id="ABQ05599.1"/>
    </source>
</evidence>
<dbReference type="KEGG" id="fjo:Fjoh_2572"/>
<protein>
    <submittedName>
        <fullName evidence="6">Molecular chaperone HSP90 family-like protein</fullName>
    </submittedName>
</protein>
<dbReference type="GO" id="GO:0140662">
    <property type="term" value="F:ATP-dependent protein folding chaperone"/>
    <property type="evidence" value="ECO:0007669"/>
    <property type="project" value="InterPro"/>
</dbReference>
<dbReference type="Pfam" id="PF13589">
    <property type="entry name" value="HATPase_c_3"/>
    <property type="match status" value="1"/>
</dbReference>
<comment type="similarity">
    <text evidence="1">Belongs to the heat shock protein 90 family.</text>
</comment>
<dbReference type="Gene3D" id="1.10.3210.10">
    <property type="entry name" value="Hypothetical protein af1432"/>
    <property type="match status" value="1"/>
</dbReference>
<dbReference type="GO" id="GO:0051082">
    <property type="term" value="F:unfolded protein binding"/>
    <property type="evidence" value="ECO:0007669"/>
    <property type="project" value="InterPro"/>
</dbReference>
<dbReference type="CDD" id="cd00077">
    <property type="entry name" value="HDc"/>
    <property type="match status" value="1"/>
</dbReference>
<dbReference type="eggNOG" id="COG3437">
    <property type="taxonomic scope" value="Bacteria"/>
</dbReference>
<organism evidence="6 7">
    <name type="scientific">Flavobacterium johnsoniae (strain ATCC 17061 / DSM 2064 / JCM 8514 / BCRC 14874 / CCUG 350202 / NBRC 14942 / NCIMB 11054 / UW101)</name>
    <name type="common">Cytophaga johnsonae</name>
    <dbReference type="NCBI Taxonomy" id="376686"/>
    <lineage>
        <taxon>Bacteria</taxon>
        <taxon>Pseudomonadati</taxon>
        <taxon>Bacteroidota</taxon>
        <taxon>Flavobacteriia</taxon>
        <taxon>Flavobacteriales</taxon>
        <taxon>Flavobacteriaceae</taxon>
        <taxon>Flavobacterium</taxon>
    </lineage>
</organism>
<dbReference type="InterPro" id="IPR056471">
    <property type="entry name" value="HD-CE"/>
</dbReference>
<dbReference type="OrthoDB" id="9802640at2"/>
<keyword evidence="4" id="KW-0143">Chaperone</keyword>
<proteinExistence type="inferred from homology"/>
<dbReference type="PANTHER" id="PTHR11528">
    <property type="entry name" value="HEAT SHOCK PROTEIN 90 FAMILY MEMBER"/>
    <property type="match status" value="1"/>
</dbReference>
<dbReference type="Proteomes" id="UP000006694">
    <property type="component" value="Chromosome"/>
</dbReference>
<dbReference type="InterPro" id="IPR036890">
    <property type="entry name" value="HATPase_C_sf"/>
</dbReference>